<dbReference type="PANTHER" id="PTHR45664">
    <property type="entry name" value="PROTEIN ZERKNUELLT 1-RELATED"/>
    <property type="match status" value="1"/>
</dbReference>
<feature type="compositionally biased region" description="Low complexity" evidence="8">
    <location>
        <begin position="244"/>
        <end position="255"/>
    </location>
</feature>
<dbReference type="GO" id="GO:0000978">
    <property type="term" value="F:RNA polymerase II cis-regulatory region sequence-specific DNA binding"/>
    <property type="evidence" value="ECO:0007669"/>
    <property type="project" value="TreeGrafter"/>
</dbReference>
<reference evidence="10 11" key="1">
    <citation type="journal article" date="2018" name="Gigascience">
        <title>Genomes of trombidid mites reveal novel predicted allergens and laterally-transferred genes associated with secondary metabolism.</title>
        <authorList>
            <person name="Dong X."/>
            <person name="Chaisiri K."/>
            <person name="Xia D."/>
            <person name="Armstrong S.D."/>
            <person name="Fang Y."/>
            <person name="Donnelly M.J."/>
            <person name="Kadowaki T."/>
            <person name="McGarry J.W."/>
            <person name="Darby A.C."/>
            <person name="Makepeace B.L."/>
        </authorList>
    </citation>
    <scope>NUCLEOTIDE SEQUENCE [LARGE SCALE GENOMIC DNA]</scope>
    <source>
        <strain evidence="10">UoL-UT</strain>
    </source>
</reference>
<dbReference type="FunFam" id="1.10.10.60:FF:000176">
    <property type="entry name" value="pancreas/duodenum homeobox protein 1"/>
    <property type="match status" value="1"/>
</dbReference>
<evidence type="ECO:0000256" key="4">
    <source>
        <dbReference type="ARBA" id="ARBA00023155"/>
    </source>
</evidence>
<proteinExistence type="predicted"/>
<feature type="compositionally biased region" description="Basic and acidic residues" evidence="8">
    <location>
        <begin position="270"/>
        <end position="281"/>
    </location>
</feature>
<dbReference type="PROSITE" id="PS00027">
    <property type="entry name" value="HOMEOBOX_1"/>
    <property type="match status" value="1"/>
</dbReference>
<evidence type="ECO:0000256" key="6">
    <source>
        <dbReference type="PROSITE-ProRule" id="PRU00108"/>
    </source>
</evidence>
<dbReference type="InterPro" id="IPR009057">
    <property type="entry name" value="Homeodomain-like_sf"/>
</dbReference>
<keyword evidence="5 6" id="KW-0539">Nucleus</keyword>
<sequence>MDEESGFINSQPSMAQFMTALPHINESFQRTSSITSVGSGGPSVMPTATNNSVNTASTTLSQTVRSLPNCTGGNIPPLVDDPTVSVLAPITGQTPSIGPSSPKTPGSSSAEYPWMKEKKTTRKQQQAAVLTFALLIYTVTRIKSRKVNMFMFTAAGDNGMPRRLRTAYTNTQLLELEKEFHFNKYLCRPRRIEIAASLDLSERQVKVWFQNRRMKHKRQTQMNKDEKGNGKSGSCTNDEDSLDAGSAGKGAHSGSETGHDLDKSVLSPEDSDRSQSSRDDTLPLSSEKSLSTPLSLIDPCCSNSARNNAAISSSLSVSSPTTSPNLELQDHKPTTHLLHSTLCASPGSRVSPSAMSPKSTADSAPSLHHSTKVRNWTNQRHGLCSPMDCHSVNAVTSLPHQQSPTRDSSVSINGCNYYNRLSYSRVQQPFDSNYAIEAPPQTQQAYVANGAYAVQDTSYNSAANGGSNFNSNSANANAYYEMANERMQRSNSSEQYNSVTGNVKHPTASGQAYGDQQYYDQSGTSANIPVYEQQSAASVANNASNNSSDMDSCYGGYGSNYYDTYNGSNNEFNFLNIANEFSSGESYYQLS</sequence>
<dbReference type="PANTHER" id="PTHR45664:SF2">
    <property type="entry name" value="HOMEOTIC PROTEIN PROBOSCIPEDIA"/>
    <property type="match status" value="1"/>
</dbReference>
<evidence type="ECO:0000256" key="2">
    <source>
        <dbReference type="ARBA" id="ARBA00022473"/>
    </source>
</evidence>
<protein>
    <submittedName>
        <fullName evidence="10">Protein enabled-like protein</fullName>
    </submittedName>
</protein>
<evidence type="ECO:0000256" key="8">
    <source>
        <dbReference type="SAM" id="MobiDB-lite"/>
    </source>
</evidence>
<dbReference type="OrthoDB" id="6159439at2759"/>
<keyword evidence="11" id="KW-1185">Reference proteome</keyword>
<feature type="compositionally biased region" description="Polar residues" evidence="8">
    <location>
        <begin position="348"/>
        <end position="363"/>
    </location>
</feature>
<dbReference type="Proteomes" id="UP000288716">
    <property type="component" value="Unassembled WGS sequence"/>
</dbReference>
<feature type="region of interest" description="Disordered" evidence="8">
    <location>
        <begin position="91"/>
        <end position="110"/>
    </location>
</feature>
<organism evidence="10 11">
    <name type="scientific">Leptotrombidium deliense</name>
    <dbReference type="NCBI Taxonomy" id="299467"/>
    <lineage>
        <taxon>Eukaryota</taxon>
        <taxon>Metazoa</taxon>
        <taxon>Ecdysozoa</taxon>
        <taxon>Arthropoda</taxon>
        <taxon>Chelicerata</taxon>
        <taxon>Arachnida</taxon>
        <taxon>Acari</taxon>
        <taxon>Acariformes</taxon>
        <taxon>Trombidiformes</taxon>
        <taxon>Prostigmata</taxon>
        <taxon>Anystina</taxon>
        <taxon>Parasitengona</taxon>
        <taxon>Trombiculoidea</taxon>
        <taxon>Trombiculidae</taxon>
        <taxon>Leptotrombidium</taxon>
    </lineage>
</organism>
<feature type="domain" description="Homeobox" evidence="9">
    <location>
        <begin position="159"/>
        <end position="219"/>
    </location>
</feature>
<dbReference type="Pfam" id="PF00046">
    <property type="entry name" value="Homeodomain"/>
    <property type="match status" value="1"/>
</dbReference>
<evidence type="ECO:0000256" key="7">
    <source>
        <dbReference type="RuleBase" id="RU000682"/>
    </source>
</evidence>
<evidence type="ECO:0000256" key="1">
    <source>
        <dbReference type="ARBA" id="ARBA00004123"/>
    </source>
</evidence>
<keyword evidence="3 6" id="KW-0238">DNA-binding</keyword>
<keyword evidence="2" id="KW-0217">Developmental protein</keyword>
<evidence type="ECO:0000256" key="5">
    <source>
        <dbReference type="ARBA" id="ARBA00023242"/>
    </source>
</evidence>
<gene>
    <name evidence="10" type="ORF">B4U80_05552</name>
</gene>
<dbReference type="GO" id="GO:0048513">
    <property type="term" value="P:animal organ development"/>
    <property type="evidence" value="ECO:0007669"/>
    <property type="project" value="UniProtKB-ARBA"/>
</dbReference>
<feature type="region of interest" description="Disordered" evidence="8">
    <location>
        <begin position="344"/>
        <end position="370"/>
    </location>
</feature>
<dbReference type="VEuPathDB" id="VectorBase:LDEU000197"/>
<feature type="region of interest" description="Disordered" evidence="8">
    <location>
        <begin position="213"/>
        <end position="292"/>
    </location>
</feature>
<accession>A0A443SWE8</accession>
<feature type="compositionally biased region" description="Low complexity" evidence="8">
    <location>
        <begin position="94"/>
        <end position="109"/>
    </location>
</feature>
<dbReference type="SMART" id="SM00389">
    <property type="entry name" value="HOX"/>
    <property type="match status" value="1"/>
</dbReference>
<feature type="compositionally biased region" description="Polar residues" evidence="8">
    <location>
        <begin position="283"/>
        <end position="292"/>
    </location>
</feature>
<keyword evidence="4 6" id="KW-0371">Homeobox</keyword>
<dbReference type="CDD" id="cd00086">
    <property type="entry name" value="homeodomain"/>
    <property type="match status" value="1"/>
</dbReference>
<dbReference type="InterPro" id="IPR001827">
    <property type="entry name" value="Homeobox_Antennapedia_CS"/>
</dbReference>
<dbReference type="GO" id="GO:0005634">
    <property type="term" value="C:nucleus"/>
    <property type="evidence" value="ECO:0007669"/>
    <property type="project" value="UniProtKB-SubCell"/>
</dbReference>
<name>A0A443SWE8_9ACAR</name>
<comment type="caution">
    <text evidence="10">The sequence shown here is derived from an EMBL/GenBank/DDBJ whole genome shotgun (WGS) entry which is preliminary data.</text>
</comment>
<dbReference type="AlphaFoldDB" id="A0A443SWE8"/>
<evidence type="ECO:0000313" key="10">
    <source>
        <dbReference type="EMBL" id="RWS31843.1"/>
    </source>
</evidence>
<comment type="subcellular location">
    <subcellularLocation>
        <location evidence="1 6 7">Nucleus</location>
    </subcellularLocation>
</comment>
<dbReference type="SUPFAM" id="SSF46689">
    <property type="entry name" value="Homeodomain-like"/>
    <property type="match status" value="1"/>
</dbReference>
<dbReference type="GO" id="GO:0000981">
    <property type="term" value="F:DNA-binding transcription factor activity, RNA polymerase II-specific"/>
    <property type="evidence" value="ECO:0007669"/>
    <property type="project" value="InterPro"/>
</dbReference>
<evidence type="ECO:0000313" key="11">
    <source>
        <dbReference type="Proteomes" id="UP000288716"/>
    </source>
</evidence>
<feature type="DNA-binding region" description="Homeobox" evidence="6">
    <location>
        <begin position="161"/>
        <end position="220"/>
    </location>
</feature>
<dbReference type="PROSITE" id="PS50071">
    <property type="entry name" value="HOMEOBOX_2"/>
    <property type="match status" value="1"/>
</dbReference>
<dbReference type="STRING" id="299467.A0A443SWE8"/>
<dbReference type="InterPro" id="IPR001356">
    <property type="entry name" value="HD"/>
</dbReference>
<evidence type="ECO:0000259" key="9">
    <source>
        <dbReference type="PROSITE" id="PS50071"/>
    </source>
</evidence>
<evidence type="ECO:0000256" key="3">
    <source>
        <dbReference type="ARBA" id="ARBA00023125"/>
    </source>
</evidence>
<dbReference type="Gene3D" id="1.10.10.60">
    <property type="entry name" value="Homeodomain-like"/>
    <property type="match status" value="1"/>
</dbReference>
<dbReference type="PRINTS" id="PR00024">
    <property type="entry name" value="HOMEOBOX"/>
</dbReference>
<dbReference type="InterPro" id="IPR017970">
    <property type="entry name" value="Homeobox_CS"/>
</dbReference>
<dbReference type="PROSITE" id="PS00032">
    <property type="entry name" value="ANTENNAPEDIA"/>
    <property type="match status" value="1"/>
</dbReference>
<dbReference type="InterPro" id="IPR020479">
    <property type="entry name" value="HD_metazoa"/>
</dbReference>
<dbReference type="EMBL" id="NCKV01000045">
    <property type="protein sequence ID" value="RWS31843.1"/>
    <property type="molecule type" value="Genomic_DNA"/>
</dbReference>